<reference evidence="2" key="1">
    <citation type="submission" date="2021-06" db="EMBL/GenBank/DDBJ databases">
        <authorList>
            <person name="Hodson N. C."/>
            <person name="Mongue J. A."/>
            <person name="Jaron S. K."/>
        </authorList>
    </citation>
    <scope>NUCLEOTIDE SEQUENCE</scope>
</reference>
<evidence type="ECO:0000313" key="2">
    <source>
        <dbReference type="EMBL" id="CAG7733838.1"/>
    </source>
</evidence>
<name>A0A8J2K646_9HEXA</name>
<dbReference type="EMBL" id="CAJVCH010311305">
    <property type="protein sequence ID" value="CAG7786143.1"/>
    <property type="molecule type" value="Genomic_DNA"/>
</dbReference>
<organism evidence="2 4">
    <name type="scientific">Allacma fusca</name>
    <dbReference type="NCBI Taxonomy" id="39272"/>
    <lineage>
        <taxon>Eukaryota</taxon>
        <taxon>Metazoa</taxon>
        <taxon>Ecdysozoa</taxon>
        <taxon>Arthropoda</taxon>
        <taxon>Hexapoda</taxon>
        <taxon>Collembola</taxon>
        <taxon>Symphypleona</taxon>
        <taxon>Sminthuridae</taxon>
        <taxon>Allacma</taxon>
    </lineage>
</organism>
<evidence type="ECO:0000313" key="3">
    <source>
        <dbReference type="EMBL" id="CAG7786143.1"/>
    </source>
</evidence>
<gene>
    <name evidence="2" type="ORF">AFUS01_LOCUS22260</name>
    <name evidence="3" type="ORF">AFUS01_LOCUS24725</name>
</gene>
<sequence length="28" mass="3339">MDAELEKKREEDKKAAERKAQYDKWGKG</sequence>
<keyword evidence="4" id="KW-1185">Reference proteome</keyword>
<accession>A0A8J2K646</accession>
<evidence type="ECO:0000313" key="4">
    <source>
        <dbReference type="Proteomes" id="UP000708208"/>
    </source>
</evidence>
<evidence type="ECO:0000256" key="1">
    <source>
        <dbReference type="SAM" id="MobiDB-lite"/>
    </source>
</evidence>
<protein>
    <submittedName>
        <fullName evidence="2">Uncharacterized protein</fullName>
    </submittedName>
</protein>
<feature type="non-terminal residue" evidence="2">
    <location>
        <position position="28"/>
    </location>
</feature>
<feature type="region of interest" description="Disordered" evidence="1">
    <location>
        <begin position="1"/>
        <end position="28"/>
    </location>
</feature>
<dbReference type="Proteomes" id="UP000708208">
    <property type="component" value="Unassembled WGS sequence"/>
</dbReference>
<comment type="caution">
    <text evidence="2">The sequence shown here is derived from an EMBL/GenBank/DDBJ whole genome shotgun (WGS) entry which is preliminary data.</text>
</comment>
<dbReference type="AlphaFoldDB" id="A0A8J2K646"/>
<dbReference type="EMBL" id="CAJVCH010257340">
    <property type="protein sequence ID" value="CAG7733838.1"/>
    <property type="molecule type" value="Genomic_DNA"/>
</dbReference>
<proteinExistence type="predicted"/>